<dbReference type="EMBL" id="KB631665">
    <property type="protein sequence ID" value="ERL85135.1"/>
    <property type="molecule type" value="Genomic_DNA"/>
</dbReference>
<feature type="region of interest" description="Disordered" evidence="1">
    <location>
        <begin position="41"/>
        <end position="99"/>
    </location>
</feature>
<protein>
    <submittedName>
        <fullName evidence="2">Uncharacterized protein</fullName>
    </submittedName>
</protein>
<evidence type="ECO:0000313" key="4">
    <source>
        <dbReference type="Proteomes" id="UP000030742"/>
    </source>
</evidence>
<dbReference type="EMBL" id="KB741224">
    <property type="protein sequence ID" value="ENN72290.1"/>
    <property type="molecule type" value="Genomic_DNA"/>
</dbReference>
<reference evidence="2 4" key="1">
    <citation type="journal article" date="2013" name="Genome Biol.">
        <title>Draft genome of the mountain pine beetle, Dendroctonus ponderosae Hopkins, a major forest pest.</title>
        <authorList>
            <person name="Keeling C.I."/>
            <person name="Yuen M.M."/>
            <person name="Liao N.Y."/>
            <person name="Docking T.R."/>
            <person name="Chan S.K."/>
            <person name="Taylor G.A."/>
            <person name="Palmquist D.L."/>
            <person name="Jackman S.D."/>
            <person name="Nguyen A."/>
            <person name="Li M."/>
            <person name="Henderson H."/>
            <person name="Janes J.K."/>
            <person name="Zhao Y."/>
            <person name="Pandoh P."/>
            <person name="Moore R."/>
            <person name="Sperling F.A."/>
            <person name="Huber D.P."/>
            <person name="Birol I."/>
            <person name="Jones S.J."/>
            <person name="Bohlmann J."/>
        </authorList>
    </citation>
    <scope>NUCLEOTIDE SEQUENCE</scope>
</reference>
<feature type="non-terminal residue" evidence="2">
    <location>
        <position position="1"/>
    </location>
</feature>
<name>N6TSP6_DENPD</name>
<dbReference type="HOGENOM" id="CLU_2322751_0_0_1"/>
<evidence type="ECO:0000313" key="2">
    <source>
        <dbReference type="EMBL" id="ENN72290.1"/>
    </source>
</evidence>
<organism evidence="2">
    <name type="scientific">Dendroctonus ponderosae</name>
    <name type="common">Mountain pine beetle</name>
    <dbReference type="NCBI Taxonomy" id="77166"/>
    <lineage>
        <taxon>Eukaryota</taxon>
        <taxon>Metazoa</taxon>
        <taxon>Ecdysozoa</taxon>
        <taxon>Arthropoda</taxon>
        <taxon>Hexapoda</taxon>
        <taxon>Insecta</taxon>
        <taxon>Pterygota</taxon>
        <taxon>Neoptera</taxon>
        <taxon>Endopterygota</taxon>
        <taxon>Coleoptera</taxon>
        <taxon>Polyphaga</taxon>
        <taxon>Cucujiformia</taxon>
        <taxon>Curculionidae</taxon>
        <taxon>Scolytinae</taxon>
        <taxon>Dendroctonus</taxon>
    </lineage>
</organism>
<sequence length="99" mass="11154">MLINSDAFRHQSPEPPPRLHRGQSADTQSPLALRRAFLETHTPNSPSISRRYVQPTPPVPPPRRLSESTSVPGSPQHLRARFHYTPEPQRRVFPSSDGS</sequence>
<accession>N6TSP6</accession>
<evidence type="ECO:0000256" key="1">
    <source>
        <dbReference type="SAM" id="MobiDB-lite"/>
    </source>
</evidence>
<proteinExistence type="predicted"/>
<evidence type="ECO:0000313" key="3">
    <source>
        <dbReference type="EMBL" id="ERL85135.1"/>
    </source>
</evidence>
<dbReference type="Proteomes" id="UP000030742">
    <property type="component" value="Unassembled WGS sequence"/>
</dbReference>
<dbReference type="OrthoDB" id="10252354at2759"/>
<feature type="region of interest" description="Disordered" evidence="1">
    <location>
        <begin position="1"/>
        <end position="29"/>
    </location>
</feature>
<dbReference type="AlphaFoldDB" id="N6TSP6"/>
<gene>
    <name evidence="3" type="ORF">D910_02557</name>
    <name evidence="2" type="ORF">YQE_11034</name>
</gene>
<dbReference type="STRING" id="77166.N6TSP6"/>